<dbReference type="EMBL" id="AP009380">
    <property type="protein sequence ID" value="BAG34205.1"/>
    <property type="molecule type" value="Genomic_DNA"/>
</dbReference>
<evidence type="ECO:0000313" key="2">
    <source>
        <dbReference type="EMBL" id="BAG34205.1"/>
    </source>
</evidence>
<dbReference type="KEGG" id="pgn:PGN_1686"/>
<organism evidence="2 3">
    <name type="scientific">Porphyromonas gingivalis (strain ATCC 33277 / DSM 20709 / CIP 103683 / JCM 12257 / NCTC 11834 / 2561)</name>
    <dbReference type="NCBI Taxonomy" id="431947"/>
    <lineage>
        <taxon>Bacteria</taxon>
        <taxon>Pseudomonadati</taxon>
        <taxon>Bacteroidota</taxon>
        <taxon>Bacteroidia</taxon>
        <taxon>Bacteroidales</taxon>
        <taxon>Porphyromonadaceae</taxon>
        <taxon>Porphyromonas</taxon>
    </lineage>
</organism>
<sequence>MQPYESLSEDAKAKKQRGCSARFAEQPLCIWGFYLSEKFPISRLLLSLNPMD</sequence>
<accession>B2RLG0</accession>
<dbReference type="AlphaFoldDB" id="B2RLG0"/>
<protein>
    <submittedName>
        <fullName evidence="2">Uncharacterized protein</fullName>
    </submittedName>
</protein>
<reference evidence="2 3" key="1">
    <citation type="journal article" date="2008" name="DNA Res.">
        <title>Determination of the genome sequence of Porphyromonas gingivalis strain ATCC 33277 and genomic comparison with strain W83 revealed extensive genome rearrangements in P. gingivalis.</title>
        <authorList>
            <person name="Naito M."/>
            <person name="Hirakawa H."/>
            <person name="Yamashita A."/>
            <person name="Ohara N."/>
            <person name="Shoji M."/>
            <person name="Yukitake H."/>
            <person name="Nakayama K."/>
            <person name="Toh H."/>
            <person name="Yoshimura F."/>
            <person name="Kuhara S."/>
            <person name="Hattori M."/>
            <person name="Hayashi T."/>
            <person name="Nakayama K."/>
        </authorList>
    </citation>
    <scope>NUCLEOTIDE SEQUENCE [LARGE SCALE GENOMIC DNA]</scope>
    <source>
        <strain evidence="3">ATCC 33277 / DSM 20709 / CIP 103683 / JCM 12257 / NCTC 11834 / 2561</strain>
    </source>
</reference>
<dbReference type="HOGENOM" id="CLU_3083126_0_0_10"/>
<proteinExistence type="predicted"/>
<feature type="region of interest" description="Disordered" evidence="1">
    <location>
        <begin position="1"/>
        <end position="20"/>
    </location>
</feature>
<evidence type="ECO:0000256" key="1">
    <source>
        <dbReference type="SAM" id="MobiDB-lite"/>
    </source>
</evidence>
<evidence type="ECO:0000313" key="3">
    <source>
        <dbReference type="Proteomes" id="UP000008842"/>
    </source>
</evidence>
<gene>
    <name evidence="2" type="ordered locus">PGN_1686</name>
</gene>
<name>B2RLG0_PORG3</name>
<dbReference type="Proteomes" id="UP000008842">
    <property type="component" value="Chromosome"/>
</dbReference>